<gene>
    <name evidence="2" type="ORF">A4H96_05365</name>
</gene>
<comment type="caution">
    <text evidence="2">The sequence shown here is derived from an EMBL/GenBank/DDBJ whole genome shotgun (WGS) entry which is preliminary data.</text>
</comment>
<dbReference type="EMBL" id="LVXZ01000057">
    <property type="protein sequence ID" value="OAP91919.1"/>
    <property type="molecule type" value="Genomic_DNA"/>
</dbReference>
<dbReference type="AlphaFoldDB" id="A0A179BKM7"/>
<proteinExistence type="predicted"/>
<dbReference type="RefSeq" id="WP_064218634.1">
    <property type="nucleotide sequence ID" value="NZ_LVXZ01000057.1"/>
</dbReference>
<sequence length="75" mass="8340">MNGVVWFVVAACGAGIGLGLLVQLADFIHRKSLEEAAKEQEILRTDPARPLRSDRIDLSALPAWRRDSESFPIHK</sequence>
<evidence type="ECO:0000256" key="1">
    <source>
        <dbReference type="SAM" id="Phobius"/>
    </source>
</evidence>
<accession>A0A179BKM7</accession>
<organism evidence="2 3">
    <name type="scientific">Acidithiobacillus ferrooxidans</name>
    <name type="common">Thiobacillus ferrooxidans</name>
    <dbReference type="NCBI Taxonomy" id="920"/>
    <lineage>
        <taxon>Bacteria</taxon>
        <taxon>Pseudomonadati</taxon>
        <taxon>Pseudomonadota</taxon>
        <taxon>Acidithiobacillia</taxon>
        <taxon>Acidithiobacillales</taxon>
        <taxon>Acidithiobacillaceae</taxon>
        <taxon>Acidithiobacillus</taxon>
    </lineage>
</organism>
<reference evidence="2 3" key="1">
    <citation type="submission" date="2016-04" db="EMBL/GenBank/DDBJ databases">
        <title>Acidithiobacillus ferrooxidans genome sequencing and assembly.</title>
        <authorList>
            <person name="Zhou Z."/>
        </authorList>
    </citation>
    <scope>NUCLEOTIDE SEQUENCE [LARGE SCALE GENOMIC DNA]</scope>
    <source>
        <strain evidence="2 3">BY0502</strain>
    </source>
</reference>
<name>A0A179BKM7_ACIFR</name>
<keyword evidence="1" id="KW-0812">Transmembrane</keyword>
<keyword evidence="1" id="KW-0472">Membrane</keyword>
<feature type="transmembrane region" description="Helical" evidence="1">
    <location>
        <begin position="6"/>
        <end position="28"/>
    </location>
</feature>
<keyword evidence="1" id="KW-1133">Transmembrane helix</keyword>
<keyword evidence="3" id="KW-1185">Reference proteome</keyword>
<dbReference type="Proteomes" id="UP000078302">
    <property type="component" value="Unassembled WGS sequence"/>
</dbReference>
<evidence type="ECO:0000313" key="2">
    <source>
        <dbReference type="EMBL" id="OAP91919.1"/>
    </source>
</evidence>
<protein>
    <submittedName>
        <fullName evidence="2">Uncharacterized protein</fullName>
    </submittedName>
</protein>
<evidence type="ECO:0000313" key="3">
    <source>
        <dbReference type="Proteomes" id="UP000078302"/>
    </source>
</evidence>